<dbReference type="SMART" id="SM00797">
    <property type="entry name" value="AHS2"/>
    <property type="match status" value="1"/>
</dbReference>
<feature type="region of interest" description="Disordered" evidence="4">
    <location>
        <begin position="403"/>
        <end position="448"/>
    </location>
</feature>
<accession>A0A2H1L1C7</accession>
<feature type="domain" description="Carboxyltransferase" evidence="6">
    <location>
        <begin position="283"/>
        <end position="572"/>
    </location>
</feature>
<dbReference type="SUPFAM" id="SSF160467">
    <property type="entry name" value="PH0987 N-terminal domain-like"/>
    <property type="match status" value="1"/>
</dbReference>
<dbReference type="InterPro" id="IPR003833">
    <property type="entry name" value="CT_C_D"/>
</dbReference>
<dbReference type="PANTHER" id="PTHR43309">
    <property type="entry name" value="5-OXOPROLINASE SUBUNIT C"/>
    <property type="match status" value="1"/>
</dbReference>
<dbReference type="EMBL" id="FXZM01000001">
    <property type="protein sequence ID" value="SMY10711.1"/>
    <property type="molecule type" value="Genomic_DNA"/>
</dbReference>
<dbReference type="AlphaFoldDB" id="A0A2H1L1C7"/>
<feature type="domain" description="Carboxyltransferase" evidence="5">
    <location>
        <begin position="6"/>
        <end position="222"/>
    </location>
</feature>
<dbReference type="Pfam" id="PF02682">
    <property type="entry name" value="CT_C_D"/>
    <property type="match status" value="2"/>
</dbReference>
<sequence length="572" mass="57453">MTADAPDIRPAGDRALLVDVGSLAAAMTWQSALQGAPLGGQVEVVGAARTVLIRFSSGPAAEAAVASLSSFTPARTGEDAPRAHTLDVVYDGEDLAETARLLAMSTDALVAAHSTTVWRAAFGGFAPGFAYCAAIAGPAAGTQSPMSGAHGPAGDAHGSTAGRPLWDVPRLTEPRTAVPPGAVGLAGPFSAAYPRRSPGGWRLIGCTDAVLWDGGAERPALLAPGDSVRYRAVRGFARTAAPDVVRTVDEDSDSASHTRTVLRVEDPGLLTLIEDEGRPGRGGLGVSPSGAADTASAVAANAVVGNLPGAPLLEIVGGARFTCRADVVVAVAGAAGGTTVAPQLLRAGEELALAPASDLARSYLALRGGVSAAHEVGSASADVLAGLGPGPLVAGAEVAVPARGPAASVEQGRENPARVRRDEQRAAAAGVRPSADGSEAPEQLSVDSESVVLRAVAGPRDDWFADGELARLAAIRWVVGEQSNRVGTRLEPADGDAPLTRSRDGELASEGTVTGAVQVPPSGSPVVFGPDRPVTGGYPVIAALVAEDLDLLAQLSPGASVRFVVVDGAEQG</sequence>
<evidence type="ECO:0000256" key="1">
    <source>
        <dbReference type="ARBA" id="ARBA00022741"/>
    </source>
</evidence>
<dbReference type="RefSeq" id="WP_246075924.1">
    <property type="nucleotide sequence ID" value="NZ_FXZM01000001.1"/>
</dbReference>
<evidence type="ECO:0000313" key="8">
    <source>
        <dbReference type="Proteomes" id="UP000234462"/>
    </source>
</evidence>
<feature type="region of interest" description="Disordered" evidence="4">
    <location>
        <begin position="142"/>
        <end position="161"/>
    </location>
</feature>
<dbReference type="PANTHER" id="PTHR43309:SF3">
    <property type="entry name" value="5-OXOPROLINASE SUBUNIT C"/>
    <property type="match status" value="1"/>
</dbReference>
<dbReference type="Gene3D" id="3.30.1360.40">
    <property type="match status" value="1"/>
</dbReference>
<feature type="compositionally biased region" description="Basic and acidic residues" evidence="4">
    <location>
        <begin position="411"/>
        <end position="425"/>
    </location>
</feature>
<evidence type="ECO:0000313" key="7">
    <source>
        <dbReference type="EMBL" id="SMY10711.1"/>
    </source>
</evidence>
<protein>
    <submittedName>
        <fullName evidence="7">Biotin-dependent carboxylase uncharacterized domain-containing protein</fullName>
    </submittedName>
</protein>
<keyword evidence="1" id="KW-0547">Nucleotide-binding</keyword>
<name>A0A2H1L1C7_9MICO</name>
<keyword evidence="2" id="KW-0378">Hydrolase</keyword>
<dbReference type="Pfam" id="PF02626">
    <property type="entry name" value="CT_A_B"/>
    <property type="match status" value="1"/>
</dbReference>
<dbReference type="SUPFAM" id="SSF50891">
    <property type="entry name" value="Cyclophilin-like"/>
    <property type="match status" value="3"/>
</dbReference>
<evidence type="ECO:0000256" key="3">
    <source>
        <dbReference type="ARBA" id="ARBA00022840"/>
    </source>
</evidence>
<dbReference type="InterPro" id="IPR052708">
    <property type="entry name" value="PxpC"/>
</dbReference>
<dbReference type="Gene3D" id="2.40.100.10">
    <property type="entry name" value="Cyclophilin-like"/>
    <property type="match status" value="2"/>
</dbReference>
<evidence type="ECO:0000256" key="2">
    <source>
        <dbReference type="ARBA" id="ARBA00022801"/>
    </source>
</evidence>
<gene>
    <name evidence="7" type="ORF">BJEO58_00285</name>
</gene>
<dbReference type="SMART" id="SM00796">
    <property type="entry name" value="AHS1"/>
    <property type="match status" value="1"/>
</dbReference>
<evidence type="ECO:0000259" key="5">
    <source>
        <dbReference type="SMART" id="SM00796"/>
    </source>
</evidence>
<dbReference type="InterPro" id="IPR029000">
    <property type="entry name" value="Cyclophilin-like_dom_sf"/>
</dbReference>
<dbReference type="GO" id="GO:0016787">
    <property type="term" value="F:hydrolase activity"/>
    <property type="evidence" value="ECO:0007669"/>
    <property type="project" value="UniProtKB-KW"/>
</dbReference>
<reference evidence="8" key="1">
    <citation type="submission" date="2017-03" db="EMBL/GenBank/DDBJ databases">
        <authorList>
            <person name="Monnet C."/>
        </authorList>
    </citation>
    <scope>NUCLEOTIDE SEQUENCE [LARGE SCALE GENOMIC DNA]</scope>
    <source>
        <strain evidence="8">SJ5-8</strain>
    </source>
</reference>
<keyword evidence="3" id="KW-0067">ATP-binding</keyword>
<dbReference type="GO" id="GO:0005524">
    <property type="term" value="F:ATP binding"/>
    <property type="evidence" value="ECO:0007669"/>
    <property type="project" value="UniProtKB-KW"/>
</dbReference>
<proteinExistence type="predicted"/>
<organism evidence="7 8">
    <name type="scientific">Brevibacterium jeotgali</name>
    <dbReference type="NCBI Taxonomy" id="1262550"/>
    <lineage>
        <taxon>Bacteria</taxon>
        <taxon>Bacillati</taxon>
        <taxon>Actinomycetota</taxon>
        <taxon>Actinomycetes</taxon>
        <taxon>Micrococcales</taxon>
        <taxon>Brevibacteriaceae</taxon>
        <taxon>Brevibacterium</taxon>
    </lineage>
</organism>
<dbReference type="InterPro" id="IPR003778">
    <property type="entry name" value="CT_A_B"/>
</dbReference>
<evidence type="ECO:0000259" key="6">
    <source>
        <dbReference type="SMART" id="SM00797"/>
    </source>
</evidence>
<keyword evidence="8" id="KW-1185">Reference proteome</keyword>
<evidence type="ECO:0000256" key="4">
    <source>
        <dbReference type="SAM" id="MobiDB-lite"/>
    </source>
</evidence>
<dbReference type="Proteomes" id="UP000234462">
    <property type="component" value="Unassembled WGS sequence"/>
</dbReference>